<evidence type="ECO:0000313" key="2">
    <source>
        <dbReference type="EMBL" id="CAA9555439.1"/>
    </source>
</evidence>
<dbReference type="AlphaFoldDB" id="A0A6J4UN70"/>
<proteinExistence type="predicted"/>
<feature type="region of interest" description="Disordered" evidence="1">
    <location>
        <begin position="1"/>
        <end position="44"/>
    </location>
</feature>
<evidence type="ECO:0000256" key="1">
    <source>
        <dbReference type="SAM" id="MobiDB-lite"/>
    </source>
</evidence>
<reference evidence="2" key="1">
    <citation type="submission" date="2020-02" db="EMBL/GenBank/DDBJ databases">
        <authorList>
            <person name="Meier V. D."/>
        </authorList>
    </citation>
    <scope>NUCLEOTIDE SEQUENCE</scope>
    <source>
        <strain evidence="2">AVDCRST_MAG19</strain>
    </source>
</reference>
<sequence>MDRASVEGVPVELGIEDGINEAQDDRGLPRPSVRSGGNPERGRLLCDWGTPAVVRR</sequence>
<gene>
    <name evidence="2" type="ORF">AVDCRST_MAG19-1169</name>
</gene>
<name>A0A6J4UN70_9BACT</name>
<dbReference type="EMBL" id="CADCWL010000050">
    <property type="protein sequence ID" value="CAA9555439.1"/>
    <property type="molecule type" value="Genomic_DNA"/>
</dbReference>
<accession>A0A6J4UN70</accession>
<protein>
    <submittedName>
        <fullName evidence="2">Uncharacterized protein</fullName>
    </submittedName>
</protein>
<organism evidence="2">
    <name type="scientific">uncultured Thermomicrobiales bacterium</name>
    <dbReference type="NCBI Taxonomy" id="1645740"/>
    <lineage>
        <taxon>Bacteria</taxon>
        <taxon>Pseudomonadati</taxon>
        <taxon>Thermomicrobiota</taxon>
        <taxon>Thermomicrobia</taxon>
        <taxon>Thermomicrobiales</taxon>
        <taxon>environmental samples</taxon>
    </lineage>
</organism>